<protein>
    <recommendedName>
        <fullName evidence="5">Conjugal transfer protein TrbC</fullName>
    </recommendedName>
</protein>
<feature type="transmembrane region" description="Helical" evidence="1">
    <location>
        <begin position="48"/>
        <end position="67"/>
    </location>
</feature>
<feature type="transmembrane region" description="Helical" evidence="1">
    <location>
        <begin position="79"/>
        <end position="97"/>
    </location>
</feature>
<feature type="signal peptide" evidence="2">
    <location>
        <begin position="1"/>
        <end position="24"/>
    </location>
</feature>
<sequence length="110" mass="10882">MSLLPKRAAAAATLAMTAASPALAQLSTGGVNITGNTNPTSIVSNGINLLLLVLGALVLGYWAVVGGMHLRGNPVEGRWIVGGVIGTIFIAGCAYIGQRLLSGGAGGIAL</sequence>
<evidence type="ECO:0000256" key="1">
    <source>
        <dbReference type="SAM" id="Phobius"/>
    </source>
</evidence>
<keyword evidence="1" id="KW-1133">Transmembrane helix</keyword>
<dbReference type="Proteomes" id="UP001243009">
    <property type="component" value="Unassembled WGS sequence"/>
</dbReference>
<feature type="chain" id="PRO_5045998840" description="Conjugal transfer protein TrbC" evidence="2">
    <location>
        <begin position="25"/>
        <end position="110"/>
    </location>
</feature>
<organism evidence="3 4">
    <name type="scientific">Paracraurococcus lichenis</name>
    <dbReference type="NCBI Taxonomy" id="3064888"/>
    <lineage>
        <taxon>Bacteria</taxon>
        <taxon>Pseudomonadati</taxon>
        <taxon>Pseudomonadota</taxon>
        <taxon>Alphaproteobacteria</taxon>
        <taxon>Acetobacterales</taxon>
        <taxon>Roseomonadaceae</taxon>
        <taxon>Paracraurococcus</taxon>
    </lineage>
</organism>
<proteinExistence type="predicted"/>
<accession>A0ABT9E9E9</accession>
<evidence type="ECO:0000313" key="3">
    <source>
        <dbReference type="EMBL" id="MDO9712818.1"/>
    </source>
</evidence>
<gene>
    <name evidence="3" type="ORF">Q7A36_31085</name>
</gene>
<dbReference type="EMBL" id="JAUTWS010000059">
    <property type="protein sequence ID" value="MDO9712818.1"/>
    <property type="molecule type" value="Genomic_DNA"/>
</dbReference>
<keyword evidence="1" id="KW-0472">Membrane</keyword>
<keyword evidence="2" id="KW-0732">Signal</keyword>
<name>A0ABT9E9E9_9PROT</name>
<evidence type="ECO:0000313" key="4">
    <source>
        <dbReference type="Proteomes" id="UP001243009"/>
    </source>
</evidence>
<evidence type="ECO:0008006" key="5">
    <source>
        <dbReference type="Google" id="ProtNLM"/>
    </source>
</evidence>
<keyword evidence="1" id="KW-0812">Transmembrane</keyword>
<evidence type="ECO:0000256" key="2">
    <source>
        <dbReference type="SAM" id="SignalP"/>
    </source>
</evidence>
<reference evidence="3 4" key="1">
    <citation type="submission" date="2023-08" db="EMBL/GenBank/DDBJ databases">
        <title>The draft genome sequence of Paracraurococcus sp. LOR1-02.</title>
        <authorList>
            <person name="Kingkaew E."/>
            <person name="Tanasupawat S."/>
        </authorList>
    </citation>
    <scope>NUCLEOTIDE SEQUENCE [LARGE SCALE GENOMIC DNA]</scope>
    <source>
        <strain evidence="3 4">LOR1-02</strain>
    </source>
</reference>
<keyword evidence="4" id="KW-1185">Reference proteome</keyword>
<dbReference type="RefSeq" id="WP_305107678.1">
    <property type="nucleotide sequence ID" value="NZ_JAUTWS010000059.1"/>
</dbReference>
<comment type="caution">
    <text evidence="3">The sequence shown here is derived from an EMBL/GenBank/DDBJ whole genome shotgun (WGS) entry which is preliminary data.</text>
</comment>